<dbReference type="HOGENOM" id="CLU_087117_0_0_1"/>
<feature type="region of interest" description="Disordered" evidence="1">
    <location>
        <begin position="20"/>
        <end position="49"/>
    </location>
</feature>
<name>A0A0D9YUK4_9ORYZ</name>
<proteinExistence type="predicted"/>
<dbReference type="AlphaFoldDB" id="A0A0D9YUK4"/>
<accession>A0A0D9YUK4</accession>
<feature type="compositionally biased region" description="Low complexity" evidence="1">
    <location>
        <begin position="40"/>
        <end position="49"/>
    </location>
</feature>
<dbReference type="Proteomes" id="UP000026961">
    <property type="component" value="Chromosome 2"/>
</dbReference>
<evidence type="ECO:0000313" key="3">
    <source>
        <dbReference type="EnsemblPlants" id="OGLUM02G23460.1"/>
    </source>
</evidence>
<dbReference type="EnsemblPlants" id="OGLUM02G23460.1">
    <property type="protein sequence ID" value="OGLUM02G23460.1"/>
    <property type="gene ID" value="OGLUM02G23460"/>
</dbReference>
<feature type="compositionally biased region" description="Basic residues" evidence="1">
    <location>
        <begin position="25"/>
        <end position="35"/>
    </location>
</feature>
<evidence type="ECO:0000256" key="2">
    <source>
        <dbReference type="SAM" id="SignalP"/>
    </source>
</evidence>
<protein>
    <submittedName>
        <fullName evidence="3">Uncharacterized protein</fullName>
    </submittedName>
</protein>
<dbReference type="Gramene" id="OGLUM02G23460.1">
    <property type="protein sequence ID" value="OGLUM02G23460.1"/>
    <property type="gene ID" value="OGLUM02G23460"/>
</dbReference>
<organism evidence="3">
    <name type="scientific">Oryza glumipatula</name>
    <dbReference type="NCBI Taxonomy" id="40148"/>
    <lineage>
        <taxon>Eukaryota</taxon>
        <taxon>Viridiplantae</taxon>
        <taxon>Streptophyta</taxon>
        <taxon>Embryophyta</taxon>
        <taxon>Tracheophyta</taxon>
        <taxon>Spermatophyta</taxon>
        <taxon>Magnoliopsida</taxon>
        <taxon>Liliopsida</taxon>
        <taxon>Poales</taxon>
        <taxon>Poaceae</taxon>
        <taxon>BOP clade</taxon>
        <taxon>Oryzoideae</taxon>
        <taxon>Oryzeae</taxon>
        <taxon>Oryzinae</taxon>
        <taxon>Oryza</taxon>
    </lineage>
</organism>
<reference evidence="3" key="1">
    <citation type="submission" date="2015-04" db="UniProtKB">
        <authorList>
            <consortium name="EnsemblPlants"/>
        </authorList>
    </citation>
    <scope>IDENTIFICATION</scope>
</reference>
<feature type="signal peptide" evidence="2">
    <location>
        <begin position="1"/>
        <end position="18"/>
    </location>
</feature>
<keyword evidence="2" id="KW-0732">Signal</keyword>
<feature type="region of interest" description="Disordered" evidence="1">
    <location>
        <begin position="188"/>
        <end position="219"/>
    </location>
</feature>
<reference evidence="3" key="2">
    <citation type="submission" date="2018-05" db="EMBL/GenBank/DDBJ databases">
        <title>OgluRS3 (Oryza glumaepatula Reference Sequence Version 3).</title>
        <authorList>
            <person name="Zhang J."/>
            <person name="Kudrna D."/>
            <person name="Lee S."/>
            <person name="Talag J."/>
            <person name="Welchert J."/>
            <person name="Wing R.A."/>
        </authorList>
    </citation>
    <scope>NUCLEOTIDE SEQUENCE [LARGE SCALE GENOMIC DNA]</scope>
</reference>
<feature type="region of interest" description="Disordered" evidence="1">
    <location>
        <begin position="232"/>
        <end position="254"/>
    </location>
</feature>
<feature type="compositionally biased region" description="Basic residues" evidence="1">
    <location>
        <begin position="238"/>
        <end position="247"/>
    </location>
</feature>
<evidence type="ECO:0000256" key="1">
    <source>
        <dbReference type="SAM" id="MobiDB-lite"/>
    </source>
</evidence>
<evidence type="ECO:0000313" key="4">
    <source>
        <dbReference type="Proteomes" id="UP000026961"/>
    </source>
</evidence>
<feature type="chain" id="PRO_5002351503" evidence="2">
    <location>
        <begin position="19"/>
        <end position="254"/>
    </location>
</feature>
<sequence length="254" mass="27759">MWVYPFFLLPLSLSPSSATEAEWRRRARGSRRRSRPRGDAMSASPPTSAAAAAARLRGHGGVRCTVAVTRFVVGSTKPCLGSSLVHVAVFSDGCDEGSPAELGRPSWPILRAAGGGRVAEPSRRGGEANPSVDVGAPAGVTFLTQTCAVDVVYTHARSGENRGEGDATAAAARRPVAEQMAVSARWLSRRSRPTMRSGRKKRHPRRCQRGGHRTRRREVWPRRRYRCQSASASVAVRQRGKKRGIKKERREIKL</sequence>
<keyword evidence="4" id="KW-1185">Reference proteome</keyword>